<dbReference type="CDD" id="cd00055">
    <property type="entry name" value="EGF_Lam"/>
    <property type="match status" value="1"/>
</dbReference>
<feature type="disulfide bond" evidence="6">
    <location>
        <begin position="48"/>
        <end position="57"/>
    </location>
</feature>
<dbReference type="Pfam" id="PF00053">
    <property type="entry name" value="EGF_laminin"/>
    <property type="match status" value="1"/>
</dbReference>
<name>A0A914DIE1_9BILA</name>
<dbReference type="AlphaFoldDB" id="A0A914DIE1"/>
<comment type="caution">
    <text evidence="6">Lacks conserved residue(s) required for the propagation of feature annotation.</text>
</comment>
<dbReference type="Gene3D" id="2.10.25.10">
    <property type="entry name" value="Laminin"/>
    <property type="match status" value="2"/>
</dbReference>
<dbReference type="InterPro" id="IPR002049">
    <property type="entry name" value="LE_dom"/>
</dbReference>
<dbReference type="WBParaSite" id="ACRNAN_scaffold2835.g14631.t1">
    <property type="protein sequence ID" value="ACRNAN_scaffold2835.g14631.t1"/>
    <property type="gene ID" value="ACRNAN_scaffold2835.g14631"/>
</dbReference>
<keyword evidence="5 6" id="KW-0424">Laminin EGF-like domain</keyword>
<accession>A0A914DIE1</accession>
<dbReference type="InterPro" id="IPR050440">
    <property type="entry name" value="Laminin/Netrin_ECM"/>
</dbReference>
<evidence type="ECO:0000256" key="3">
    <source>
        <dbReference type="ARBA" id="ARBA00023157"/>
    </source>
</evidence>
<evidence type="ECO:0000313" key="8">
    <source>
        <dbReference type="Proteomes" id="UP000887540"/>
    </source>
</evidence>
<evidence type="ECO:0000259" key="7">
    <source>
        <dbReference type="PROSITE" id="PS50027"/>
    </source>
</evidence>
<keyword evidence="8" id="KW-1185">Reference proteome</keyword>
<proteinExistence type="predicted"/>
<keyword evidence="1" id="KW-0732">Signal</keyword>
<dbReference type="GO" id="GO:0009888">
    <property type="term" value="P:tissue development"/>
    <property type="evidence" value="ECO:0007669"/>
    <property type="project" value="TreeGrafter"/>
</dbReference>
<evidence type="ECO:0000256" key="4">
    <source>
        <dbReference type="ARBA" id="ARBA00023180"/>
    </source>
</evidence>
<organism evidence="8 9">
    <name type="scientific">Acrobeloides nanus</name>
    <dbReference type="NCBI Taxonomy" id="290746"/>
    <lineage>
        <taxon>Eukaryota</taxon>
        <taxon>Metazoa</taxon>
        <taxon>Ecdysozoa</taxon>
        <taxon>Nematoda</taxon>
        <taxon>Chromadorea</taxon>
        <taxon>Rhabditida</taxon>
        <taxon>Tylenchina</taxon>
        <taxon>Cephalobomorpha</taxon>
        <taxon>Cephaloboidea</taxon>
        <taxon>Cephalobidae</taxon>
        <taxon>Acrobeloides</taxon>
    </lineage>
</organism>
<feature type="domain" description="Laminin EGF-like" evidence="7">
    <location>
        <begin position="34"/>
        <end position="78"/>
    </location>
</feature>
<dbReference type="PANTHER" id="PTHR10574">
    <property type="entry name" value="NETRIN/LAMININ-RELATED"/>
    <property type="match status" value="1"/>
</dbReference>
<dbReference type="Proteomes" id="UP000887540">
    <property type="component" value="Unplaced"/>
</dbReference>
<keyword evidence="3 6" id="KW-1015">Disulfide bond</keyword>
<evidence type="ECO:0000313" key="9">
    <source>
        <dbReference type="WBParaSite" id="ACRNAN_scaffold2835.g14631.t1"/>
    </source>
</evidence>
<sequence>MAMLIDAIPPLESASIANITPKAITAKALARPPCDCNNHSPRGCDSFCEHFTEGIHCESCKKGFYGNATAGTPYDCTPCPCPGGADCFVDKNGQVSCRNCPAGYAGRLCDTCAPGYAKSATTGGRECEPIGHVEAEKIQFVGDFPNRRRRLTYKINAYLSRRH</sequence>
<dbReference type="GO" id="GO:0009887">
    <property type="term" value="P:animal organ morphogenesis"/>
    <property type="evidence" value="ECO:0007669"/>
    <property type="project" value="TreeGrafter"/>
</dbReference>
<evidence type="ECO:0000256" key="1">
    <source>
        <dbReference type="ARBA" id="ARBA00022729"/>
    </source>
</evidence>
<evidence type="ECO:0000256" key="5">
    <source>
        <dbReference type="ARBA" id="ARBA00023292"/>
    </source>
</evidence>
<reference evidence="9" key="1">
    <citation type="submission" date="2022-11" db="UniProtKB">
        <authorList>
            <consortium name="WormBaseParasite"/>
        </authorList>
    </citation>
    <scope>IDENTIFICATION</scope>
</reference>
<keyword evidence="2" id="KW-0677">Repeat</keyword>
<evidence type="ECO:0000256" key="2">
    <source>
        <dbReference type="ARBA" id="ARBA00022737"/>
    </source>
</evidence>
<keyword evidence="4" id="KW-0325">Glycoprotein</keyword>
<dbReference type="SMART" id="SM00180">
    <property type="entry name" value="EGF_Lam"/>
    <property type="match status" value="2"/>
</dbReference>
<dbReference type="InterPro" id="IPR056863">
    <property type="entry name" value="LMN_ATRN_NET-like_EGF"/>
</dbReference>
<dbReference type="Pfam" id="PF24973">
    <property type="entry name" value="EGF_LMN_ATRN"/>
    <property type="match status" value="1"/>
</dbReference>
<dbReference type="SUPFAM" id="SSF57196">
    <property type="entry name" value="EGF/Laminin"/>
    <property type="match status" value="2"/>
</dbReference>
<dbReference type="PANTHER" id="PTHR10574:SF406">
    <property type="entry name" value="LAMININ SUBUNIT ALPHA 5"/>
    <property type="match status" value="1"/>
</dbReference>
<protein>
    <submittedName>
        <fullName evidence="9">Laminin EGF-like domain-containing protein</fullName>
    </submittedName>
</protein>
<evidence type="ECO:0000256" key="6">
    <source>
        <dbReference type="PROSITE-ProRule" id="PRU00460"/>
    </source>
</evidence>
<dbReference type="PROSITE" id="PS50027">
    <property type="entry name" value="EGF_LAM_2"/>
    <property type="match status" value="1"/>
</dbReference>